<evidence type="ECO:0000313" key="2">
    <source>
        <dbReference type="Proteomes" id="UP000694050"/>
    </source>
</evidence>
<evidence type="ECO:0000313" key="1">
    <source>
        <dbReference type="EMBL" id="KAG7416515.1"/>
    </source>
</evidence>
<sequence>MSQLSDSDKKQLIAKIHDGSSLLGDLSVQRCPKLETGEVTGEVLKQVYAQMAEKIFKSVRLDKTEAMHCFRKWLPIAIKFYEQMRNEPFILEINQNANEPVFDKKTQDGNEVWVVYTSSPSPFGPHALPAQIMEQIKGLETSADPDVMMGGHYDVSSGVSNDPSEGEYIFVTVTTTRAETLKSGAEVLGKLDQPDVDQVSLKLGMDMWLSEPHIRVMAEDMKHELFFWCEDYSRSWCELIKSCVDDELEAWSFETEVHADSKLNIPKGGGSNFLRLYGQLANKAFLLKSSNPSEARRLMDRVINGINLFAAKSHEKEVSITKAGDIKSRLVEVGKGFEGIADAIEQMDVERRANKADIAELWSMLVQQTSNVPDCLRRIALANCTPKDVQKLEATIESDSEDSSCCDLD</sequence>
<dbReference type="AlphaFoldDB" id="A0A8J5P1J2"/>
<name>A0A8J5P1J2_FUSOX</name>
<organism evidence="1 2">
    <name type="scientific">Fusarium oxysporum f. sp. rapae</name>
    <dbReference type="NCBI Taxonomy" id="485398"/>
    <lineage>
        <taxon>Eukaryota</taxon>
        <taxon>Fungi</taxon>
        <taxon>Dikarya</taxon>
        <taxon>Ascomycota</taxon>
        <taxon>Pezizomycotina</taxon>
        <taxon>Sordariomycetes</taxon>
        <taxon>Hypocreomycetidae</taxon>
        <taxon>Hypocreales</taxon>
        <taxon>Nectriaceae</taxon>
        <taxon>Fusarium</taxon>
        <taxon>Fusarium oxysporum species complex</taxon>
    </lineage>
</organism>
<reference evidence="1" key="1">
    <citation type="submission" date="2021-04" db="EMBL/GenBank/DDBJ databases">
        <title>First draft genome resource for Brassicaceae pathogens Fusarium oxysporum f. sp. raphani and Fusarium oxysporum f. sp. rapae.</title>
        <authorList>
            <person name="Asai S."/>
        </authorList>
    </citation>
    <scope>NUCLEOTIDE SEQUENCE</scope>
    <source>
        <strain evidence="1">Tf1208</strain>
    </source>
</reference>
<dbReference type="EMBL" id="JAELUQ010000004">
    <property type="protein sequence ID" value="KAG7416515.1"/>
    <property type="molecule type" value="Genomic_DNA"/>
</dbReference>
<comment type="caution">
    <text evidence="1">The sequence shown here is derived from an EMBL/GenBank/DDBJ whole genome shotgun (WGS) entry which is preliminary data.</text>
</comment>
<gene>
    <name evidence="1" type="ORF">Forpe1208_v006877</name>
</gene>
<protein>
    <submittedName>
        <fullName evidence="1">Uncharacterized protein</fullName>
    </submittedName>
</protein>
<dbReference type="Proteomes" id="UP000694050">
    <property type="component" value="Unassembled WGS sequence"/>
</dbReference>
<accession>A0A8J5P1J2</accession>
<proteinExistence type="predicted"/>